<evidence type="ECO:0000313" key="17">
    <source>
        <dbReference type="Proteomes" id="UP001362999"/>
    </source>
</evidence>
<dbReference type="GO" id="GO:0016705">
    <property type="term" value="F:oxidoreductase activity, acting on paired donors, with incorporation or reduction of molecular oxygen"/>
    <property type="evidence" value="ECO:0007669"/>
    <property type="project" value="InterPro"/>
</dbReference>
<comment type="caution">
    <text evidence="16">The sequence shown here is derived from an EMBL/GenBank/DDBJ whole genome shotgun (WGS) entry which is preliminary data.</text>
</comment>
<dbReference type="InterPro" id="IPR050121">
    <property type="entry name" value="Cytochrome_P450_monoxygenase"/>
</dbReference>
<evidence type="ECO:0000256" key="4">
    <source>
        <dbReference type="ARBA" id="ARBA00010617"/>
    </source>
</evidence>
<evidence type="ECO:0000256" key="3">
    <source>
        <dbReference type="ARBA" id="ARBA00004721"/>
    </source>
</evidence>
<dbReference type="SUPFAM" id="SSF48264">
    <property type="entry name" value="Cytochrome P450"/>
    <property type="match status" value="1"/>
</dbReference>
<evidence type="ECO:0000256" key="13">
    <source>
        <dbReference type="PIRSR" id="PIRSR602401-1"/>
    </source>
</evidence>
<evidence type="ECO:0000256" key="8">
    <source>
        <dbReference type="ARBA" id="ARBA00022989"/>
    </source>
</evidence>
<evidence type="ECO:0000256" key="7">
    <source>
        <dbReference type="ARBA" id="ARBA00022723"/>
    </source>
</evidence>
<name>A0AAW0CHY7_9AGAR</name>
<keyword evidence="17" id="KW-1185">Reference proteome</keyword>
<dbReference type="PRINTS" id="PR00463">
    <property type="entry name" value="EP450I"/>
</dbReference>
<feature type="transmembrane region" description="Helical" evidence="15">
    <location>
        <begin position="6"/>
        <end position="27"/>
    </location>
</feature>
<dbReference type="Proteomes" id="UP001362999">
    <property type="component" value="Unassembled WGS sequence"/>
</dbReference>
<dbReference type="Pfam" id="PF00067">
    <property type="entry name" value="p450"/>
    <property type="match status" value="2"/>
</dbReference>
<evidence type="ECO:0000256" key="6">
    <source>
        <dbReference type="ARBA" id="ARBA00022692"/>
    </source>
</evidence>
<dbReference type="GO" id="GO:0016020">
    <property type="term" value="C:membrane"/>
    <property type="evidence" value="ECO:0007669"/>
    <property type="project" value="UniProtKB-SubCell"/>
</dbReference>
<keyword evidence="11" id="KW-0503">Monooxygenase</keyword>
<dbReference type="InterPro" id="IPR002401">
    <property type="entry name" value="Cyt_P450_E_grp-I"/>
</dbReference>
<dbReference type="EMBL" id="JAWWNJ010000017">
    <property type="protein sequence ID" value="KAK7037961.1"/>
    <property type="molecule type" value="Genomic_DNA"/>
</dbReference>
<dbReference type="GO" id="GO:0004497">
    <property type="term" value="F:monooxygenase activity"/>
    <property type="evidence" value="ECO:0007669"/>
    <property type="project" value="UniProtKB-KW"/>
</dbReference>
<evidence type="ECO:0000256" key="9">
    <source>
        <dbReference type="ARBA" id="ARBA00023002"/>
    </source>
</evidence>
<keyword evidence="12 15" id="KW-0472">Membrane</keyword>
<comment type="pathway">
    <text evidence="3">Secondary metabolite biosynthesis; terpenoid biosynthesis.</text>
</comment>
<dbReference type="PANTHER" id="PTHR24305">
    <property type="entry name" value="CYTOCHROME P450"/>
    <property type="match status" value="1"/>
</dbReference>
<evidence type="ECO:0000256" key="15">
    <source>
        <dbReference type="SAM" id="Phobius"/>
    </source>
</evidence>
<dbReference type="InterPro" id="IPR001128">
    <property type="entry name" value="Cyt_P450"/>
</dbReference>
<dbReference type="Gene3D" id="1.10.630.10">
    <property type="entry name" value="Cytochrome P450"/>
    <property type="match status" value="2"/>
</dbReference>
<evidence type="ECO:0000256" key="2">
    <source>
        <dbReference type="ARBA" id="ARBA00004370"/>
    </source>
</evidence>
<evidence type="ECO:0000256" key="1">
    <source>
        <dbReference type="ARBA" id="ARBA00001971"/>
    </source>
</evidence>
<dbReference type="GO" id="GO:0005506">
    <property type="term" value="F:iron ion binding"/>
    <property type="evidence" value="ECO:0007669"/>
    <property type="project" value="InterPro"/>
</dbReference>
<comment type="similarity">
    <text evidence="4">Belongs to the cytochrome P450 family.</text>
</comment>
<sequence length="621" mass="68990">MLSFIYGIVLTGIVYGLVQVCRPGIALYRHLQAAQRTGLPFKVIPFPPGLFSFFAFQVLRKLRLLEPGTKLHKLLNMGRPDGYGLHEEMGDVFLTVSPSGLTMIVADPKVAMSVNAKRSAFPKPPNTGAIINIYGRNVINTDGDVWRFHRRVTGPVFSERIHSDVWREGMRQAEFMLQSWTPISSTAVRAGSIGNDLLRLGLNVITGSAYATPLTWSSNPPCAVQTTLSYRESMEQVTAHLMPIFLTPHWALRLARKGSTWGKAWQAYTAFGGYMKGMLEREREKVASPDEENLITVLLRAQAEQDEKLGRTMSESEVMGNMFIMLFAGHETTANTLHYALLCLALHQDVQDTLLREIDSIFDRASKEGRSRLDYEKDFTRARWAFATMYETTRVYTPTGMTNKWTASDQTISFNGQAHVIPQGTRISVNGFGIHFNPKVWGTDAKVWNPSRWLVSDGRSPAFTPPDSRSASPLPTPSYEKQAFLSSPPSSPGFSQFTTNEKHSSDFLDAPPTPRTPHFLSDQRPPSPALSISSAAGTSQGILKPAPGTFLPFSEGSRACSGKKFATVEFVVVIFTLLRHRRVQLAEGCSEEWARKVMSGRKPGGITLQPPEDIPLLFTTR</sequence>
<keyword evidence="9" id="KW-0560">Oxidoreductase</keyword>
<evidence type="ECO:0000313" key="16">
    <source>
        <dbReference type="EMBL" id="KAK7037961.1"/>
    </source>
</evidence>
<reference evidence="16 17" key="1">
    <citation type="journal article" date="2024" name="J Genomics">
        <title>Draft genome sequencing and assembly of Favolaschia claudopus CIRM-BRFM 2984 isolated from oak limbs.</title>
        <authorList>
            <person name="Navarro D."/>
            <person name="Drula E."/>
            <person name="Chaduli D."/>
            <person name="Cazenave R."/>
            <person name="Ahrendt S."/>
            <person name="Wang J."/>
            <person name="Lipzen A."/>
            <person name="Daum C."/>
            <person name="Barry K."/>
            <person name="Grigoriev I.V."/>
            <person name="Favel A."/>
            <person name="Rosso M.N."/>
            <person name="Martin F."/>
        </authorList>
    </citation>
    <scope>NUCLEOTIDE SEQUENCE [LARGE SCALE GENOMIC DNA]</scope>
    <source>
        <strain evidence="16 17">CIRM-BRFM 2984</strain>
    </source>
</reference>
<keyword evidence="5 13" id="KW-0349">Heme</keyword>
<keyword evidence="8 15" id="KW-1133">Transmembrane helix</keyword>
<keyword evidence="7 13" id="KW-0479">Metal-binding</keyword>
<dbReference type="PRINTS" id="PR00385">
    <property type="entry name" value="P450"/>
</dbReference>
<evidence type="ECO:0000256" key="5">
    <source>
        <dbReference type="ARBA" id="ARBA00022617"/>
    </source>
</evidence>
<comment type="subcellular location">
    <subcellularLocation>
        <location evidence="2">Membrane</location>
    </subcellularLocation>
</comment>
<comment type="cofactor">
    <cofactor evidence="1 13">
        <name>heme</name>
        <dbReference type="ChEBI" id="CHEBI:30413"/>
    </cofactor>
</comment>
<dbReference type="PANTHER" id="PTHR24305:SF166">
    <property type="entry name" value="CYTOCHROME P450 12A4, MITOCHONDRIAL-RELATED"/>
    <property type="match status" value="1"/>
</dbReference>
<feature type="binding site" description="axial binding residue" evidence="13">
    <location>
        <position position="560"/>
    </location>
    <ligand>
        <name>heme</name>
        <dbReference type="ChEBI" id="CHEBI:30413"/>
    </ligand>
    <ligandPart>
        <name>Fe</name>
        <dbReference type="ChEBI" id="CHEBI:18248"/>
    </ligandPart>
</feature>
<evidence type="ECO:0000256" key="14">
    <source>
        <dbReference type="SAM" id="MobiDB-lite"/>
    </source>
</evidence>
<feature type="region of interest" description="Disordered" evidence="14">
    <location>
        <begin position="459"/>
        <end position="535"/>
    </location>
</feature>
<dbReference type="AlphaFoldDB" id="A0AAW0CHY7"/>
<evidence type="ECO:0000256" key="11">
    <source>
        <dbReference type="ARBA" id="ARBA00023033"/>
    </source>
</evidence>
<proteinExistence type="inferred from homology"/>
<protein>
    <submittedName>
        <fullName evidence="16">Cytochrome P450</fullName>
    </submittedName>
</protein>
<evidence type="ECO:0000256" key="12">
    <source>
        <dbReference type="ARBA" id="ARBA00023136"/>
    </source>
</evidence>
<gene>
    <name evidence="16" type="ORF">R3P38DRAFT_531274</name>
</gene>
<feature type="transmembrane region" description="Helical" evidence="15">
    <location>
        <begin position="39"/>
        <end position="59"/>
    </location>
</feature>
<dbReference type="InterPro" id="IPR036396">
    <property type="entry name" value="Cyt_P450_sf"/>
</dbReference>
<accession>A0AAW0CHY7</accession>
<dbReference type="GO" id="GO:0020037">
    <property type="term" value="F:heme binding"/>
    <property type="evidence" value="ECO:0007669"/>
    <property type="project" value="InterPro"/>
</dbReference>
<organism evidence="16 17">
    <name type="scientific">Favolaschia claudopus</name>
    <dbReference type="NCBI Taxonomy" id="2862362"/>
    <lineage>
        <taxon>Eukaryota</taxon>
        <taxon>Fungi</taxon>
        <taxon>Dikarya</taxon>
        <taxon>Basidiomycota</taxon>
        <taxon>Agaricomycotina</taxon>
        <taxon>Agaricomycetes</taxon>
        <taxon>Agaricomycetidae</taxon>
        <taxon>Agaricales</taxon>
        <taxon>Marasmiineae</taxon>
        <taxon>Mycenaceae</taxon>
        <taxon>Favolaschia</taxon>
    </lineage>
</organism>
<evidence type="ECO:0000256" key="10">
    <source>
        <dbReference type="ARBA" id="ARBA00023004"/>
    </source>
</evidence>
<keyword evidence="10 13" id="KW-0408">Iron</keyword>
<keyword evidence="6 15" id="KW-0812">Transmembrane</keyword>